<evidence type="ECO:0000256" key="1">
    <source>
        <dbReference type="SAM" id="MobiDB-lite"/>
    </source>
</evidence>
<dbReference type="Proteomes" id="UP000828390">
    <property type="component" value="Unassembled WGS sequence"/>
</dbReference>
<accession>A0A9D4JQY8</accession>
<dbReference type="EMBL" id="JAIWYP010000005">
    <property type="protein sequence ID" value="KAH3821106.1"/>
    <property type="molecule type" value="Genomic_DNA"/>
</dbReference>
<organism evidence="2 3">
    <name type="scientific">Dreissena polymorpha</name>
    <name type="common">Zebra mussel</name>
    <name type="synonym">Mytilus polymorpha</name>
    <dbReference type="NCBI Taxonomy" id="45954"/>
    <lineage>
        <taxon>Eukaryota</taxon>
        <taxon>Metazoa</taxon>
        <taxon>Spiralia</taxon>
        <taxon>Lophotrochozoa</taxon>
        <taxon>Mollusca</taxon>
        <taxon>Bivalvia</taxon>
        <taxon>Autobranchia</taxon>
        <taxon>Heteroconchia</taxon>
        <taxon>Euheterodonta</taxon>
        <taxon>Imparidentia</taxon>
        <taxon>Neoheterodontei</taxon>
        <taxon>Myida</taxon>
        <taxon>Dreissenoidea</taxon>
        <taxon>Dreissenidae</taxon>
        <taxon>Dreissena</taxon>
    </lineage>
</organism>
<evidence type="ECO:0000313" key="3">
    <source>
        <dbReference type="Proteomes" id="UP000828390"/>
    </source>
</evidence>
<keyword evidence="3" id="KW-1185">Reference proteome</keyword>
<sequence length="239" mass="26573">MMSSTEEEDYISELLRLSTDLDKTRNLFAVVDTNKYKMPSSNTDCGGNESDTDDEISKYFGTPKSSRKNSPNPGVKAVIPSSPGARSTPKVIRKDESNITNPQCEQLLSTGQGKSKFVCNLEYSRSSKQLTVCIELEGHPPSSLFDMGAKKILAKVSLVPGRLMKQRGVVFARKGKSHDVQPMIFKGLSSSELSQMKLYVKICGWVGSFRSSRFIQEFQIAFDMVTINGKHSEGFDYKE</sequence>
<reference evidence="2" key="2">
    <citation type="submission" date="2020-11" db="EMBL/GenBank/DDBJ databases">
        <authorList>
            <person name="McCartney M.A."/>
            <person name="Auch B."/>
            <person name="Kono T."/>
            <person name="Mallez S."/>
            <person name="Becker A."/>
            <person name="Gohl D.M."/>
            <person name="Silverstein K.A.T."/>
            <person name="Koren S."/>
            <person name="Bechman K.B."/>
            <person name="Herman A."/>
            <person name="Abrahante J.E."/>
            <person name="Garbe J."/>
        </authorList>
    </citation>
    <scope>NUCLEOTIDE SEQUENCE</scope>
    <source>
        <strain evidence="2">Duluth1</strain>
        <tissue evidence="2">Whole animal</tissue>
    </source>
</reference>
<reference evidence="2" key="1">
    <citation type="journal article" date="2019" name="bioRxiv">
        <title>The Genome of the Zebra Mussel, Dreissena polymorpha: A Resource for Invasive Species Research.</title>
        <authorList>
            <person name="McCartney M.A."/>
            <person name="Auch B."/>
            <person name="Kono T."/>
            <person name="Mallez S."/>
            <person name="Zhang Y."/>
            <person name="Obille A."/>
            <person name="Becker A."/>
            <person name="Abrahante J.E."/>
            <person name="Garbe J."/>
            <person name="Badalamenti J.P."/>
            <person name="Herman A."/>
            <person name="Mangelson H."/>
            <person name="Liachko I."/>
            <person name="Sullivan S."/>
            <person name="Sone E.D."/>
            <person name="Koren S."/>
            <person name="Silverstein K.A.T."/>
            <person name="Beckman K.B."/>
            <person name="Gohl D.M."/>
        </authorList>
    </citation>
    <scope>NUCLEOTIDE SEQUENCE</scope>
    <source>
        <strain evidence="2">Duluth1</strain>
        <tissue evidence="2">Whole animal</tissue>
    </source>
</reference>
<gene>
    <name evidence="2" type="ORF">DPMN_122864</name>
</gene>
<proteinExistence type="predicted"/>
<name>A0A9D4JQY8_DREPO</name>
<evidence type="ECO:0000313" key="2">
    <source>
        <dbReference type="EMBL" id="KAH3821106.1"/>
    </source>
</evidence>
<comment type="caution">
    <text evidence="2">The sequence shown here is derived from an EMBL/GenBank/DDBJ whole genome shotgun (WGS) entry which is preliminary data.</text>
</comment>
<protein>
    <submittedName>
        <fullName evidence="2">Uncharacterized protein</fullName>
    </submittedName>
</protein>
<feature type="region of interest" description="Disordered" evidence="1">
    <location>
        <begin position="39"/>
        <end position="99"/>
    </location>
</feature>
<dbReference type="AlphaFoldDB" id="A0A9D4JQY8"/>